<proteinExistence type="predicted"/>
<dbReference type="AlphaFoldDB" id="A0A6J6XWH3"/>
<accession>A0A6J6XWH3</accession>
<reference evidence="1" key="1">
    <citation type="submission" date="2020-05" db="EMBL/GenBank/DDBJ databases">
        <authorList>
            <person name="Chiriac C."/>
            <person name="Salcher M."/>
            <person name="Ghai R."/>
            <person name="Kavagutti S V."/>
        </authorList>
    </citation>
    <scope>NUCLEOTIDE SEQUENCE</scope>
</reference>
<organism evidence="1">
    <name type="scientific">freshwater metagenome</name>
    <dbReference type="NCBI Taxonomy" id="449393"/>
    <lineage>
        <taxon>unclassified sequences</taxon>
        <taxon>metagenomes</taxon>
        <taxon>ecological metagenomes</taxon>
    </lineage>
</organism>
<gene>
    <name evidence="1" type="ORF">UFOPK3024_00580</name>
</gene>
<evidence type="ECO:0000313" key="1">
    <source>
        <dbReference type="EMBL" id="CAB4800555.1"/>
    </source>
</evidence>
<name>A0A6J6XWH3_9ZZZZ</name>
<sequence length="57" mass="6355">MLFGNPHIKDPLRETFGKSGQARGCHHGCRNRDDIVALLTYGNQFLGKGRRPCRTTG</sequence>
<dbReference type="EMBL" id="CAFAAK010000104">
    <property type="protein sequence ID" value="CAB4800555.1"/>
    <property type="molecule type" value="Genomic_DNA"/>
</dbReference>
<protein>
    <submittedName>
        <fullName evidence="1">Unannotated protein</fullName>
    </submittedName>
</protein>